<keyword evidence="1" id="KW-0472">Membrane</keyword>
<feature type="non-terminal residue" evidence="3">
    <location>
        <position position="1"/>
    </location>
</feature>
<dbReference type="InterPro" id="IPR052895">
    <property type="entry name" value="HetReg/Transcr_Mod"/>
</dbReference>
<keyword evidence="1" id="KW-0812">Transmembrane</keyword>
<dbReference type="EMBL" id="CDPU01000043">
    <property type="protein sequence ID" value="CEO54529.1"/>
    <property type="molecule type" value="Genomic_DNA"/>
</dbReference>
<accession>A0A0B7KBR0</accession>
<evidence type="ECO:0000256" key="1">
    <source>
        <dbReference type="SAM" id="Phobius"/>
    </source>
</evidence>
<dbReference type="Pfam" id="PF06985">
    <property type="entry name" value="HET"/>
    <property type="match status" value="1"/>
</dbReference>
<organism evidence="3">
    <name type="scientific">Bionectria ochroleuca</name>
    <name type="common">Gliocladium roseum</name>
    <dbReference type="NCBI Taxonomy" id="29856"/>
    <lineage>
        <taxon>Eukaryota</taxon>
        <taxon>Fungi</taxon>
        <taxon>Dikarya</taxon>
        <taxon>Ascomycota</taxon>
        <taxon>Pezizomycotina</taxon>
        <taxon>Sordariomycetes</taxon>
        <taxon>Hypocreomycetidae</taxon>
        <taxon>Hypocreales</taxon>
        <taxon>Bionectriaceae</taxon>
        <taxon>Clonostachys</taxon>
    </lineage>
</organism>
<dbReference type="PANTHER" id="PTHR24148">
    <property type="entry name" value="ANKYRIN REPEAT DOMAIN-CONTAINING PROTEIN 39 HOMOLOG-RELATED"/>
    <property type="match status" value="1"/>
</dbReference>
<protein>
    <recommendedName>
        <fullName evidence="2">Heterokaryon incompatibility domain-containing protein</fullName>
    </recommendedName>
</protein>
<reference evidence="3" key="1">
    <citation type="submission" date="2015-01" db="EMBL/GenBank/DDBJ databases">
        <authorList>
            <person name="Durling Mikael"/>
        </authorList>
    </citation>
    <scope>NUCLEOTIDE SEQUENCE</scope>
</reference>
<feature type="transmembrane region" description="Helical" evidence="1">
    <location>
        <begin position="358"/>
        <end position="381"/>
    </location>
</feature>
<feature type="domain" description="Heterokaryon incompatibility" evidence="2">
    <location>
        <begin position="92"/>
        <end position="260"/>
    </location>
</feature>
<dbReference type="InterPro" id="IPR010730">
    <property type="entry name" value="HET"/>
</dbReference>
<dbReference type="PANTHER" id="PTHR24148:SF64">
    <property type="entry name" value="HETEROKARYON INCOMPATIBILITY DOMAIN-CONTAINING PROTEIN"/>
    <property type="match status" value="1"/>
</dbReference>
<name>A0A0B7KBR0_BIOOC</name>
<evidence type="ECO:0000313" key="3">
    <source>
        <dbReference type="EMBL" id="CEO54529.1"/>
    </source>
</evidence>
<dbReference type="AlphaFoldDB" id="A0A0B7KBR0"/>
<sequence length="806" mass="90345">PRATLSTVFAADALALSKCSLFSPLFSFRVTSGRMDPHGISKLYSNVAIPPISRCIRLLEIEAAVDGAGGLDILRPLTGHLRLVNLDDNPSFVSLSYVWGKGASSHYIVCQPGNCLVNIPWNCFRGLQKVTRRFGRVSIWVDSICINQNDDEEKVHQIPLMRDIYSMASCVYVWLGDGNKASDRALRLLKRQARFGTRLPLAIVRAQYDDEYRDALRQYKHASWRDMIFRFSLSPLWTRKADLDVILRSPWVFRCWTFQEFLLARDMVFLCGEETIVWEELANAICFRHEDSYFVRSKPINEATFEQWWPLVTLWFNFSRSGLRSWPRQGRDQQQVKSIQEGVKTIWSASRYGPASQLHVFCIISSALVGAALVALYWAVWKGAETGIDEPGRFGFFWLFGSLIYLSLSINLVKIWGQLVVGLDQKWASADNADGEIRARVIDGVRSALKNRDCSDHHDKSFSLHGVLDNCNVTPSKPDYGRSVGETYHILMQELIVWDAQALVMILDAGKPLQLAPSWVPNWSESGPSEWLVSQYRTRTGASGPNASYPSLPRDVSIVGNTILRLQGKRVGTVTFSTGMHFPAEGSTPQVQPVLGRDLLVSALFRLVQFFAYVGGTTRDGLLSDGATTTIFAVLEGLIRIRGATYKQSSSGMMQFTVPLPAWEGPYDFTKEKKQFWRLTELLKVVAAALPSLNIESEEESRDATVQLFEQLAGWAYIGNYFLRLVKILVEQKRGLYVLSGGLAGTGPLGVSVGDEVFVLPGIPTPMVLRKSDNGRGWTVVGATLVHSIMYGQLYIRNGYEPIDIY</sequence>
<evidence type="ECO:0000259" key="2">
    <source>
        <dbReference type="Pfam" id="PF06985"/>
    </source>
</evidence>
<gene>
    <name evidence="3" type="ORF">BN869_000010587_1</name>
</gene>
<keyword evidence="1" id="KW-1133">Transmembrane helix</keyword>
<proteinExistence type="predicted"/>
<dbReference type="Pfam" id="PF26639">
    <property type="entry name" value="Het-6_barrel"/>
    <property type="match status" value="1"/>
</dbReference>
<feature type="transmembrane region" description="Helical" evidence="1">
    <location>
        <begin position="393"/>
        <end position="416"/>
    </location>
</feature>